<name>A0A1H1PD15_9MICO</name>
<dbReference type="Pfam" id="PF03703">
    <property type="entry name" value="bPH_2"/>
    <property type="match status" value="3"/>
</dbReference>
<evidence type="ECO:0000313" key="5">
    <source>
        <dbReference type="Proteomes" id="UP000181956"/>
    </source>
</evidence>
<keyword evidence="2" id="KW-0472">Membrane</keyword>
<feature type="transmembrane region" description="Helical" evidence="2">
    <location>
        <begin position="87"/>
        <end position="108"/>
    </location>
</feature>
<dbReference type="AlphaFoldDB" id="A0A1H1PD15"/>
<dbReference type="PANTHER" id="PTHR34473">
    <property type="entry name" value="UPF0699 TRANSMEMBRANE PROTEIN YDBS"/>
    <property type="match status" value="1"/>
</dbReference>
<reference evidence="5" key="1">
    <citation type="submission" date="2016-10" db="EMBL/GenBank/DDBJ databases">
        <authorList>
            <person name="Varghese N."/>
            <person name="Submissions S."/>
        </authorList>
    </citation>
    <scope>NUCLEOTIDE SEQUENCE [LARGE SCALE GENOMIC DNA]</scope>
    <source>
        <strain evidence="5">DSM 21772</strain>
    </source>
</reference>
<feature type="domain" description="YdbS-like PH" evidence="3">
    <location>
        <begin position="515"/>
        <end position="592"/>
    </location>
</feature>
<feature type="transmembrane region" description="Helical" evidence="2">
    <location>
        <begin position="280"/>
        <end position="303"/>
    </location>
</feature>
<keyword evidence="5" id="KW-1185">Reference proteome</keyword>
<dbReference type="EMBL" id="LT629742">
    <property type="protein sequence ID" value="SDS09023.1"/>
    <property type="molecule type" value="Genomic_DNA"/>
</dbReference>
<dbReference type="PANTHER" id="PTHR34473:SF2">
    <property type="entry name" value="UPF0699 TRANSMEMBRANE PROTEIN YDBT"/>
    <property type="match status" value="1"/>
</dbReference>
<feature type="domain" description="YdbS-like PH" evidence="3">
    <location>
        <begin position="334"/>
        <end position="417"/>
    </location>
</feature>
<evidence type="ECO:0000259" key="3">
    <source>
        <dbReference type="Pfam" id="PF03703"/>
    </source>
</evidence>
<protein>
    <submittedName>
        <fullName evidence="4">Uncharacterized membrane protein YdbT, contains bPH2 (Pleckstrin homology) domain</fullName>
    </submittedName>
</protein>
<feature type="domain" description="YdbS-like PH" evidence="3">
    <location>
        <begin position="110"/>
        <end position="186"/>
    </location>
</feature>
<evidence type="ECO:0000256" key="2">
    <source>
        <dbReference type="SAM" id="Phobius"/>
    </source>
</evidence>
<dbReference type="OrthoDB" id="3190163at2"/>
<evidence type="ECO:0000256" key="1">
    <source>
        <dbReference type="SAM" id="MobiDB-lite"/>
    </source>
</evidence>
<feature type="compositionally biased region" description="Low complexity" evidence="1">
    <location>
        <begin position="448"/>
        <end position="458"/>
    </location>
</feature>
<dbReference type="InterPro" id="IPR005182">
    <property type="entry name" value="YdbS-like_PH"/>
</dbReference>
<dbReference type="Proteomes" id="UP000181956">
    <property type="component" value="Chromosome I"/>
</dbReference>
<dbReference type="RefSeq" id="WP_083362937.1">
    <property type="nucleotide sequence ID" value="NZ_LT629742.1"/>
</dbReference>
<proteinExistence type="predicted"/>
<evidence type="ECO:0000313" key="4">
    <source>
        <dbReference type="EMBL" id="SDS09023.1"/>
    </source>
</evidence>
<feature type="region of interest" description="Disordered" evidence="1">
    <location>
        <begin position="448"/>
        <end position="473"/>
    </location>
</feature>
<feature type="transmembrane region" description="Helical" evidence="2">
    <location>
        <begin position="309"/>
        <end position="327"/>
    </location>
</feature>
<gene>
    <name evidence="4" type="ORF">SAMN04489834_0842</name>
</gene>
<keyword evidence="2" id="KW-0812">Transmembrane</keyword>
<feature type="transmembrane region" description="Helical" evidence="2">
    <location>
        <begin position="42"/>
        <end position="60"/>
    </location>
</feature>
<accession>A0A1H1PD15</accession>
<dbReference type="STRING" id="412690.SAMN04489834_0842"/>
<keyword evidence="2" id="KW-1133">Transmembrane helix</keyword>
<organism evidence="4 5">
    <name type="scientific">Microterricola viridarii</name>
    <dbReference type="NCBI Taxonomy" id="412690"/>
    <lineage>
        <taxon>Bacteria</taxon>
        <taxon>Bacillati</taxon>
        <taxon>Actinomycetota</taxon>
        <taxon>Actinomycetes</taxon>
        <taxon>Micrococcales</taxon>
        <taxon>Microbacteriaceae</taxon>
        <taxon>Microterricola</taxon>
    </lineage>
</organism>
<sequence>MTQGPAQGPLQDPLPGQPGAVRAVETSLADGEWHRLHPATPLLKGGVALIAITGIVIANLRERLLELFFSVPTYGGDPLDEIYRRGMVGWALLAVLGVLLLVMAGFYLSWRMHSFRVTPEAVEVRSGILFRTNRKARLDRIQGVNINRPVLPRIFGAAKLEVGVAGQDANVQLAYLGSGHTDALRRDILRLASGARQGAGAGAQAVAPAGTAAVPAVADAHPDTAPHAGPDGEAGAHGGHRLAASVGALVTQRANEFLAPELDPDAAPPESVVHIPPLRLIASIVVSGFSVVVIALFIVVPIGVANQQYWMLFSFIPALIGVASFYINRFTKGLRYTIAGTPDGVRVGFGLLSTSNETIPPGRVHAIAVTQPLLWRPFGWWTIRINTAGRSQQNGQNASNTTVLPVGRIDDVERVLALLLPGAGLQPEPADAAAPALAVTAGTVPPAGVGAPDGAPHGAPGGAPDGVPDGLPGAAPVAPVAATPSLIERGLTSKGGADGYTNAPSRAAWLRPFSWRRTGFALTASTVLLRRGVISRELTLVPFARVQSVGASQGPIQRRLGLGGVQLHTVAGPVSARLGVIDRAVSAELFEQLAAGAVASGASDTSHHWGTPQEAF</sequence>